<proteinExistence type="predicted"/>
<evidence type="ECO:0000313" key="2">
    <source>
        <dbReference type="Proteomes" id="UP000077202"/>
    </source>
</evidence>
<dbReference type="EMBL" id="LVLJ01002376">
    <property type="protein sequence ID" value="OAE25230.1"/>
    <property type="molecule type" value="Genomic_DNA"/>
</dbReference>
<sequence>MSRFSGYIFTLVLPDPTSHGIDGFMDNRKRLLHWLRRLTPHPTSESVGLLKNKSLVHICRMRTAVANLSCLLCDLCSIIGESSTPKRLAITPSSLLEEEEAARGTQADESIESLARVLEHPPASSSSGN</sequence>
<reference evidence="1" key="1">
    <citation type="submission" date="2016-03" db="EMBL/GenBank/DDBJ databases">
        <title>Mechanisms controlling the formation of the plant cell surface in tip-growing cells are functionally conserved among land plants.</title>
        <authorList>
            <person name="Honkanen S."/>
            <person name="Jones V.A."/>
            <person name="Morieri G."/>
            <person name="Champion C."/>
            <person name="Hetherington A.J."/>
            <person name="Kelly S."/>
            <person name="Saint-Marcoux D."/>
            <person name="Proust H."/>
            <person name="Prescott H."/>
            <person name="Dolan L."/>
        </authorList>
    </citation>
    <scope>NUCLEOTIDE SEQUENCE [LARGE SCALE GENOMIC DNA]</scope>
    <source>
        <tissue evidence="1">Whole gametophyte</tissue>
    </source>
</reference>
<dbReference type="Proteomes" id="UP000077202">
    <property type="component" value="Unassembled WGS sequence"/>
</dbReference>
<gene>
    <name evidence="1" type="ORF">AXG93_2210s1140</name>
</gene>
<evidence type="ECO:0000313" key="1">
    <source>
        <dbReference type="EMBL" id="OAE25230.1"/>
    </source>
</evidence>
<accession>A0A176VWQ6</accession>
<organism evidence="1 2">
    <name type="scientific">Marchantia polymorpha subsp. ruderalis</name>
    <dbReference type="NCBI Taxonomy" id="1480154"/>
    <lineage>
        <taxon>Eukaryota</taxon>
        <taxon>Viridiplantae</taxon>
        <taxon>Streptophyta</taxon>
        <taxon>Embryophyta</taxon>
        <taxon>Marchantiophyta</taxon>
        <taxon>Marchantiopsida</taxon>
        <taxon>Marchantiidae</taxon>
        <taxon>Marchantiales</taxon>
        <taxon>Marchantiaceae</taxon>
        <taxon>Marchantia</taxon>
    </lineage>
</organism>
<keyword evidence="2" id="KW-1185">Reference proteome</keyword>
<comment type="caution">
    <text evidence="1">The sequence shown here is derived from an EMBL/GenBank/DDBJ whole genome shotgun (WGS) entry which is preliminary data.</text>
</comment>
<name>A0A176VWQ6_MARPO</name>
<dbReference type="AlphaFoldDB" id="A0A176VWQ6"/>
<protein>
    <submittedName>
        <fullName evidence="1">Uncharacterized protein</fullName>
    </submittedName>
</protein>